<sequence length="40" mass="4338">MVTSTAFLASHKDELHIKTSALCKGPTIRCRNQHEGSTAP</sequence>
<dbReference type="EMBL" id="AJSR01000807">
    <property type="protein sequence ID" value="EKM32283.1"/>
    <property type="molecule type" value="Genomic_DNA"/>
</dbReference>
<reference evidence="1 2" key="1">
    <citation type="submission" date="2012-10" db="EMBL/GenBank/DDBJ databases">
        <title>Genome sequence of Vibrio Cholerae HENC-02.</title>
        <authorList>
            <person name="Eppinger M."/>
            <person name="Hasan N.A."/>
            <person name="Sengamalay N."/>
            <person name="Hine E."/>
            <person name="Su Q."/>
            <person name="Daugherty S.C."/>
            <person name="Young S."/>
            <person name="Sadzewicz L."/>
            <person name="Tallon L."/>
            <person name="Cebula T.A."/>
            <person name="Ravel J."/>
            <person name="Colwell R.R."/>
        </authorList>
    </citation>
    <scope>NUCLEOTIDE SEQUENCE [LARGE SCALE GENOMIC DNA]</scope>
    <source>
        <strain evidence="1 2">HENC-02</strain>
    </source>
</reference>
<evidence type="ECO:0000313" key="2">
    <source>
        <dbReference type="Proteomes" id="UP000008367"/>
    </source>
</evidence>
<gene>
    <name evidence="1" type="ORF">VCHENC02_2146</name>
</gene>
<dbReference type="AlphaFoldDB" id="A0A454D0T6"/>
<organism evidence="1 2">
    <name type="scientific">Vibrio harveyi</name>
    <name type="common">Beneckea harveyi</name>
    <dbReference type="NCBI Taxonomy" id="669"/>
    <lineage>
        <taxon>Bacteria</taxon>
        <taxon>Pseudomonadati</taxon>
        <taxon>Pseudomonadota</taxon>
        <taxon>Gammaproteobacteria</taxon>
        <taxon>Vibrionales</taxon>
        <taxon>Vibrionaceae</taxon>
        <taxon>Vibrio</taxon>
    </lineage>
</organism>
<protein>
    <submittedName>
        <fullName evidence="1">Uncharacterized protein</fullName>
    </submittedName>
</protein>
<comment type="caution">
    <text evidence="1">The sequence shown here is derived from an EMBL/GenBank/DDBJ whole genome shotgun (WGS) entry which is preliminary data.</text>
</comment>
<name>A0A454D0T6_VIBHA</name>
<accession>A0A454D0T6</accession>
<dbReference type="Proteomes" id="UP000008367">
    <property type="component" value="Unassembled WGS sequence"/>
</dbReference>
<proteinExistence type="predicted"/>
<evidence type="ECO:0000313" key="1">
    <source>
        <dbReference type="EMBL" id="EKM32283.1"/>
    </source>
</evidence>